<keyword evidence="7" id="KW-1185">Reference proteome</keyword>
<dbReference type="Gene3D" id="3.40.50.2300">
    <property type="match status" value="1"/>
</dbReference>
<gene>
    <name evidence="6" type="ORF">PPSIR1_30140</name>
</gene>
<dbReference type="PROSITE" id="PS50110">
    <property type="entry name" value="RESPONSE_REGULATORY"/>
    <property type="match status" value="1"/>
</dbReference>
<dbReference type="RefSeq" id="WP_006969706.1">
    <property type="nucleotide sequence ID" value="NZ_ABCS01000005.1"/>
</dbReference>
<dbReference type="InterPro" id="IPR011006">
    <property type="entry name" value="CheY-like_superfamily"/>
</dbReference>
<sequence>MSVQPAAEILVAEDEPQMRRFFRALIRSHDYRLLEAGTGREALALASSHRPDLLILDLGLPDRDGLELLVELRAWTSMPIIVVSARGSELDKVRALDLGADDYLTKPFGSHELLARVRVALRQAARVGAGSEQPLFEVGELSVDLARRKVELGGQAVRLTPTEYKLLSTMIAHAGKVLTHRQLLSEVWGPAQASNTQYLRVYMAQLRRKLEADPARPSLLKTEIGVGYRLEAPVG</sequence>
<organism evidence="6 7">
    <name type="scientific">Plesiocystis pacifica SIR-1</name>
    <dbReference type="NCBI Taxonomy" id="391625"/>
    <lineage>
        <taxon>Bacteria</taxon>
        <taxon>Pseudomonadati</taxon>
        <taxon>Myxococcota</taxon>
        <taxon>Polyangia</taxon>
        <taxon>Nannocystales</taxon>
        <taxon>Nannocystaceae</taxon>
        <taxon>Plesiocystis</taxon>
    </lineage>
</organism>
<dbReference type="GO" id="GO:0000156">
    <property type="term" value="F:phosphorelay response regulator activity"/>
    <property type="evidence" value="ECO:0007669"/>
    <property type="project" value="TreeGrafter"/>
</dbReference>
<dbReference type="InterPro" id="IPR039420">
    <property type="entry name" value="WalR-like"/>
</dbReference>
<evidence type="ECO:0000259" key="5">
    <source>
        <dbReference type="PROSITE" id="PS51755"/>
    </source>
</evidence>
<feature type="DNA-binding region" description="OmpR/PhoB-type" evidence="3">
    <location>
        <begin position="133"/>
        <end position="232"/>
    </location>
</feature>
<reference evidence="6 7" key="1">
    <citation type="submission" date="2007-06" db="EMBL/GenBank/DDBJ databases">
        <authorList>
            <person name="Shimkets L."/>
            <person name="Ferriera S."/>
            <person name="Johnson J."/>
            <person name="Kravitz S."/>
            <person name="Beeson K."/>
            <person name="Sutton G."/>
            <person name="Rogers Y.-H."/>
            <person name="Friedman R."/>
            <person name="Frazier M."/>
            <person name="Venter J.C."/>
        </authorList>
    </citation>
    <scope>NUCLEOTIDE SEQUENCE [LARGE SCALE GENOMIC DNA]</scope>
    <source>
        <strain evidence="6 7">SIR-1</strain>
    </source>
</reference>
<protein>
    <submittedName>
        <fullName evidence="6">DNA-binding response regulator KdpE</fullName>
    </submittedName>
</protein>
<dbReference type="PANTHER" id="PTHR48111">
    <property type="entry name" value="REGULATOR OF RPOS"/>
    <property type="match status" value="1"/>
</dbReference>
<evidence type="ECO:0000313" key="7">
    <source>
        <dbReference type="Proteomes" id="UP000005801"/>
    </source>
</evidence>
<dbReference type="SMART" id="SM00448">
    <property type="entry name" value="REC"/>
    <property type="match status" value="1"/>
</dbReference>
<evidence type="ECO:0000256" key="2">
    <source>
        <dbReference type="PROSITE-ProRule" id="PRU00169"/>
    </source>
</evidence>
<feature type="modified residue" description="4-aspartylphosphate" evidence="2">
    <location>
        <position position="57"/>
    </location>
</feature>
<dbReference type="AlphaFoldDB" id="A6FZ07"/>
<dbReference type="SUPFAM" id="SSF52172">
    <property type="entry name" value="CheY-like"/>
    <property type="match status" value="1"/>
</dbReference>
<evidence type="ECO:0000259" key="4">
    <source>
        <dbReference type="PROSITE" id="PS50110"/>
    </source>
</evidence>
<accession>A6FZ07</accession>
<feature type="domain" description="Response regulatory" evidence="4">
    <location>
        <begin position="8"/>
        <end position="121"/>
    </location>
</feature>
<dbReference type="Gene3D" id="1.10.10.10">
    <property type="entry name" value="Winged helix-like DNA-binding domain superfamily/Winged helix DNA-binding domain"/>
    <property type="match status" value="1"/>
</dbReference>
<keyword evidence="1 3" id="KW-0238">DNA-binding</keyword>
<keyword evidence="2" id="KW-0597">Phosphoprotein</keyword>
<dbReference type="Proteomes" id="UP000005801">
    <property type="component" value="Unassembled WGS sequence"/>
</dbReference>
<dbReference type="Gene3D" id="6.10.250.690">
    <property type="match status" value="1"/>
</dbReference>
<dbReference type="GO" id="GO:0032993">
    <property type="term" value="C:protein-DNA complex"/>
    <property type="evidence" value="ECO:0007669"/>
    <property type="project" value="TreeGrafter"/>
</dbReference>
<feature type="domain" description="OmpR/PhoB-type" evidence="5">
    <location>
        <begin position="133"/>
        <end position="232"/>
    </location>
</feature>
<dbReference type="GO" id="GO:0005829">
    <property type="term" value="C:cytosol"/>
    <property type="evidence" value="ECO:0007669"/>
    <property type="project" value="TreeGrafter"/>
</dbReference>
<comment type="caution">
    <text evidence="6">The sequence shown here is derived from an EMBL/GenBank/DDBJ whole genome shotgun (WGS) entry which is preliminary data.</text>
</comment>
<dbReference type="GO" id="GO:0006355">
    <property type="term" value="P:regulation of DNA-templated transcription"/>
    <property type="evidence" value="ECO:0007669"/>
    <property type="project" value="InterPro"/>
</dbReference>
<dbReference type="PANTHER" id="PTHR48111:SF50">
    <property type="entry name" value="KDP OPERON TRANSCRIPTIONAL REGULATORY PROTEIN KDPE"/>
    <property type="match status" value="1"/>
</dbReference>
<dbReference type="InterPro" id="IPR001789">
    <property type="entry name" value="Sig_transdc_resp-reg_receiver"/>
</dbReference>
<proteinExistence type="predicted"/>
<dbReference type="eggNOG" id="COG0745">
    <property type="taxonomic scope" value="Bacteria"/>
</dbReference>
<dbReference type="CDD" id="cd00383">
    <property type="entry name" value="trans_reg_C"/>
    <property type="match status" value="1"/>
</dbReference>
<dbReference type="PROSITE" id="PS51755">
    <property type="entry name" value="OMPR_PHOB"/>
    <property type="match status" value="1"/>
</dbReference>
<dbReference type="GO" id="GO:0000976">
    <property type="term" value="F:transcription cis-regulatory region binding"/>
    <property type="evidence" value="ECO:0007669"/>
    <property type="project" value="TreeGrafter"/>
</dbReference>
<dbReference type="InterPro" id="IPR001867">
    <property type="entry name" value="OmpR/PhoB-type_DNA-bd"/>
</dbReference>
<dbReference type="SMART" id="SM00862">
    <property type="entry name" value="Trans_reg_C"/>
    <property type="match status" value="1"/>
</dbReference>
<dbReference type="Pfam" id="PF00072">
    <property type="entry name" value="Response_reg"/>
    <property type="match status" value="1"/>
</dbReference>
<evidence type="ECO:0000313" key="6">
    <source>
        <dbReference type="EMBL" id="EDM81162.1"/>
    </source>
</evidence>
<dbReference type="EMBL" id="ABCS01000005">
    <property type="protein sequence ID" value="EDM81162.1"/>
    <property type="molecule type" value="Genomic_DNA"/>
</dbReference>
<dbReference type="STRING" id="391625.PPSIR1_30140"/>
<name>A6FZ07_9BACT</name>
<dbReference type="FunFam" id="1.10.10.10:FF:000210">
    <property type="entry name" value="Winged-helix transcriptional response regulator KdpE"/>
    <property type="match status" value="1"/>
</dbReference>
<evidence type="ECO:0000256" key="3">
    <source>
        <dbReference type="PROSITE-ProRule" id="PRU01091"/>
    </source>
</evidence>
<dbReference type="Pfam" id="PF00486">
    <property type="entry name" value="Trans_reg_C"/>
    <property type="match status" value="1"/>
</dbReference>
<dbReference type="CDD" id="cd17620">
    <property type="entry name" value="REC_OmpR_KdpE-like"/>
    <property type="match status" value="1"/>
</dbReference>
<evidence type="ECO:0000256" key="1">
    <source>
        <dbReference type="ARBA" id="ARBA00023125"/>
    </source>
</evidence>
<dbReference type="InterPro" id="IPR036388">
    <property type="entry name" value="WH-like_DNA-bd_sf"/>
</dbReference>